<evidence type="ECO:0000313" key="3">
    <source>
        <dbReference type="Proteomes" id="UP000727654"/>
    </source>
</evidence>
<proteinExistence type="predicted"/>
<feature type="domain" description="HTH cro/C1-type" evidence="1">
    <location>
        <begin position="16"/>
        <end position="70"/>
    </location>
</feature>
<organism evidence="2 3">
    <name type="scientific">Cupriavidus laharis</name>
    <dbReference type="NCBI Taxonomy" id="151654"/>
    <lineage>
        <taxon>Bacteria</taxon>
        <taxon>Pseudomonadati</taxon>
        <taxon>Pseudomonadota</taxon>
        <taxon>Betaproteobacteria</taxon>
        <taxon>Burkholderiales</taxon>
        <taxon>Burkholderiaceae</taxon>
        <taxon>Cupriavidus</taxon>
    </lineage>
</organism>
<dbReference type="RefSeq" id="WP_224078622.1">
    <property type="nucleotide sequence ID" value="NZ_CAJZAI010000002.1"/>
</dbReference>
<evidence type="ECO:0000259" key="1">
    <source>
        <dbReference type="PROSITE" id="PS50943"/>
    </source>
</evidence>
<dbReference type="Pfam" id="PF01381">
    <property type="entry name" value="HTH_3"/>
    <property type="match status" value="1"/>
</dbReference>
<dbReference type="Proteomes" id="UP000727654">
    <property type="component" value="Unassembled WGS sequence"/>
</dbReference>
<evidence type="ECO:0000313" key="2">
    <source>
        <dbReference type="EMBL" id="CAG9167857.1"/>
    </source>
</evidence>
<gene>
    <name evidence="2" type="ORF">LMG23992_00936</name>
</gene>
<dbReference type="SMART" id="SM00530">
    <property type="entry name" value="HTH_XRE"/>
    <property type="match status" value="1"/>
</dbReference>
<dbReference type="Gene3D" id="1.10.260.40">
    <property type="entry name" value="lambda repressor-like DNA-binding domains"/>
    <property type="match status" value="1"/>
</dbReference>
<protein>
    <recommendedName>
        <fullName evidence="1">HTH cro/C1-type domain-containing protein</fullName>
    </recommendedName>
</protein>
<dbReference type="EMBL" id="CAJZAI010000002">
    <property type="protein sequence ID" value="CAG9167857.1"/>
    <property type="molecule type" value="Genomic_DNA"/>
</dbReference>
<dbReference type="InterPro" id="IPR001387">
    <property type="entry name" value="Cro/C1-type_HTH"/>
</dbReference>
<dbReference type="SUPFAM" id="SSF47413">
    <property type="entry name" value="lambda repressor-like DNA-binding domains"/>
    <property type="match status" value="1"/>
</dbReference>
<dbReference type="PROSITE" id="PS50943">
    <property type="entry name" value="HTH_CROC1"/>
    <property type="match status" value="1"/>
</dbReference>
<dbReference type="InterPro" id="IPR010982">
    <property type="entry name" value="Lambda_DNA-bd_dom_sf"/>
</dbReference>
<sequence length="87" mass="9500">MRDFTVRTPEQLPAMLKGFRKQAGLTQAEVAARMGVSQQTLSALERNAEAVSAGRLMRLLAVLGVELVLRKPDSPVQAEPASDKPLW</sequence>
<name>A0ABM8WKF4_9BURK</name>
<accession>A0ABM8WKF4</accession>
<reference evidence="2 3" key="1">
    <citation type="submission" date="2021-08" db="EMBL/GenBank/DDBJ databases">
        <authorList>
            <person name="Peeters C."/>
        </authorList>
    </citation>
    <scope>NUCLEOTIDE SEQUENCE [LARGE SCALE GENOMIC DNA]</scope>
    <source>
        <strain evidence="2 3">LMG 23992</strain>
    </source>
</reference>
<comment type="caution">
    <text evidence="2">The sequence shown here is derived from an EMBL/GenBank/DDBJ whole genome shotgun (WGS) entry which is preliminary data.</text>
</comment>
<keyword evidence="3" id="KW-1185">Reference proteome</keyword>
<dbReference type="CDD" id="cd00093">
    <property type="entry name" value="HTH_XRE"/>
    <property type="match status" value="1"/>
</dbReference>